<evidence type="ECO:0008006" key="5">
    <source>
        <dbReference type="Google" id="ProtNLM"/>
    </source>
</evidence>
<name>A0A379JJ89_9NOCA</name>
<keyword evidence="4" id="KW-1185">Reference proteome</keyword>
<gene>
    <name evidence="3" type="ORF">NCTC1934_05880</name>
</gene>
<evidence type="ECO:0000313" key="4">
    <source>
        <dbReference type="Proteomes" id="UP000255467"/>
    </source>
</evidence>
<feature type="region of interest" description="Disordered" evidence="1">
    <location>
        <begin position="112"/>
        <end position="131"/>
    </location>
</feature>
<reference evidence="3 4" key="1">
    <citation type="submission" date="2018-06" db="EMBL/GenBank/DDBJ databases">
        <authorList>
            <consortium name="Pathogen Informatics"/>
            <person name="Doyle S."/>
        </authorList>
    </citation>
    <scope>NUCLEOTIDE SEQUENCE [LARGE SCALE GENOMIC DNA]</scope>
    <source>
        <strain evidence="3 4">NCTC1934</strain>
    </source>
</reference>
<feature type="chain" id="PRO_5017070564" description="Lipoprotein" evidence="2">
    <location>
        <begin position="20"/>
        <end position="167"/>
    </location>
</feature>
<proteinExistence type="predicted"/>
<evidence type="ECO:0000313" key="3">
    <source>
        <dbReference type="EMBL" id="SUD48545.1"/>
    </source>
</evidence>
<feature type="signal peptide" evidence="2">
    <location>
        <begin position="1"/>
        <end position="19"/>
    </location>
</feature>
<protein>
    <recommendedName>
        <fullName evidence="5">Lipoprotein</fullName>
    </recommendedName>
</protein>
<keyword evidence="2" id="KW-0732">Signal</keyword>
<dbReference type="AlphaFoldDB" id="A0A379JJ89"/>
<evidence type="ECO:0000256" key="2">
    <source>
        <dbReference type="SAM" id="SignalP"/>
    </source>
</evidence>
<organism evidence="3 4">
    <name type="scientific">Nocardia otitidiscaviarum</name>
    <dbReference type="NCBI Taxonomy" id="1823"/>
    <lineage>
        <taxon>Bacteria</taxon>
        <taxon>Bacillati</taxon>
        <taxon>Actinomycetota</taxon>
        <taxon>Actinomycetes</taxon>
        <taxon>Mycobacteriales</taxon>
        <taxon>Nocardiaceae</taxon>
        <taxon>Nocardia</taxon>
    </lineage>
</organism>
<dbReference type="OrthoDB" id="4775409at2"/>
<evidence type="ECO:0000256" key="1">
    <source>
        <dbReference type="SAM" id="MobiDB-lite"/>
    </source>
</evidence>
<feature type="region of interest" description="Disordered" evidence="1">
    <location>
        <begin position="20"/>
        <end position="69"/>
    </location>
</feature>
<accession>A0A379JJ89</accession>
<dbReference type="PROSITE" id="PS51257">
    <property type="entry name" value="PROKAR_LIPOPROTEIN"/>
    <property type="match status" value="1"/>
</dbReference>
<dbReference type="Proteomes" id="UP000255467">
    <property type="component" value="Unassembled WGS sequence"/>
</dbReference>
<dbReference type="EMBL" id="UGRY01000005">
    <property type="protein sequence ID" value="SUD48545.1"/>
    <property type="molecule type" value="Genomic_DNA"/>
</dbReference>
<feature type="compositionally biased region" description="Low complexity" evidence="1">
    <location>
        <begin position="20"/>
        <end position="53"/>
    </location>
</feature>
<sequence length="167" mass="16935">MRRFLIAFAGLALFSGAAACSEDSTSDPTPSSTAPATTTSAVVASTTVPAQPTGERGADGSTGNGLSAEYCAKNQDPGCPLGSYVGPDAIPNPNGDGTWVPCEGTICTNPNHGAGPEATTPPPVEPTVTTEPATDRVEGAPCEGDGHWVHLEGGNAEHYGTDWLCRH</sequence>